<dbReference type="Proteomes" id="UP000244005">
    <property type="component" value="Unassembled WGS sequence"/>
</dbReference>
<organism evidence="1 2">
    <name type="scientific">Marchantia polymorpha</name>
    <name type="common">Common liverwort</name>
    <name type="synonym">Marchantia aquatica</name>
    <dbReference type="NCBI Taxonomy" id="3197"/>
    <lineage>
        <taxon>Eukaryota</taxon>
        <taxon>Viridiplantae</taxon>
        <taxon>Streptophyta</taxon>
        <taxon>Embryophyta</taxon>
        <taxon>Marchantiophyta</taxon>
        <taxon>Marchantiopsida</taxon>
        <taxon>Marchantiidae</taxon>
        <taxon>Marchantiales</taxon>
        <taxon>Marchantiaceae</taxon>
        <taxon>Marchantia</taxon>
    </lineage>
</organism>
<proteinExistence type="predicted"/>
<dbReference type="EMBL" id="KZ772695">
    <property type="protein sequence ID" value="PTQ43700.1"/>
    <property type="molecule type" value="Genomic_DNA"/>
</dbReference>
<accession>A0A2R6XC61</accession>
<evidence type="ECO:0000313" key="1">
    <source>
        <dbReference type="EMBL" id="PTQ43700.1"/>
    </source>
</evidence>
<dbReference type="Gramene" id="Mp2g10640.1">
    <property type="protein sequence ID" value="Mp2g10640.1.cds1"/>
    <property type="gene ID" value="Mp2g10640"/>
</dbReference>
<keyword evidence="2" id="KW-1185">Reference proteome</keyword>
<gene>
    <name evidence="1" type="ORF">MARPO_0023s0032</name>
</gene>
<name>A0A2R6XC61_MARPO</name>
<dbReference type="AlphaFoldDB" id="A0A2R6XC61"/>
<reference evidence="2" key="1">
    <citation type="journal article" date="2017" name="Cell">
        <title>Insights into land plant evolution garnered from the Marchantia polymorpha genome.</title>
        <authorList>
            <person name="Bowman J.L."/>
            <person name="Kohchi T."/>
            <person name="Yamato K.T."/>
            <person name="Jenkins J."/>
            <person name="Shu S."/>
            <person name="Ishizaki K."/>
            <person name="Yamaoka S."/>
            <person name="Nishihama R."/>
            <person name="Nakamura Y."/>
            <person name="Berger F."/>
            <person name="Adam C."/>
            <person name="Aki S.S."/>
            <person name="Althoff F."/>
            <person name="Araki T."/>
            <person name="Arteaga-Vazquez M.A."/>
            <person name="Balasubrmanian S."/>
            <person name="Barry K."/>
            <person name="Bauer D."/>
            <person name="Boehm C.R."/>
            <person name="Briginshaw L."/>
            <person name="Caballero-Perez J."/>
            <person name="Catarino B."/>
            <person name="Chen F."/>
            <person name="Chiyoda S."/>
            <person name="Chovatia M."/>
            <person name="Davies K.M."/>
            <person name="Delmans M."/>
            <person name="Demura T."/>
            <person name="Dierschke T."/>
            <person name="Dolan L."/>
            <person name="Dorantes-Acosta A.E."/>
            <person name="Eklund D.M."/>
            <person name="Florent S.N."/>
            <person name="Flores-Sandoval E."/>
            <person name="Fujiyama A."/>
            <person name="Fukuzawa H."/>
            <person name="Galik B."/>
            <person name="Grimanelli D."/>
            <person name="Grimwood J."/>
            <person name="Grossniklaus U."/>
            <person name="Hamada T."/>
            <person name="Haseloff J."/>
            <person name="Hetherington A.J."/>
            <person name="Higo A."/>
            <person name="Hirakawa Y."/>
            <person name="Hundley H.N."/>
            <person name="Ikeda Y."/>
            <person name="Inoue K."/>
            <person name="Inoue S.I."/>
            <person name="Ishida S."/>
            <person name="Jia Q."/>
            <person name="Kakita M."/>
            <person name="Kanazawa T."/>
            <person name="Kawai Y."/>
            <person name="Kawashima T."/>
            <person name="Kennedy M."/>
            <person name="Kinose K."/>
            <person name="Kinoshita T."/>
            <person name="Kohara Y."/>
            <person name="Koide E."/>
            <person name="Komatsu K."/>
            <person name="Kopischke S."/>
            <person name="Kubo M."/>
            <person name="Kyozuka J."/>
            <person name="Lagercrantz U."/>
            <person name="Lin S.S."/>
            <person name="Lindquist E."/>
            <person name="Lipzen A.M."/>
            <person name="Lu C.W."/>
            <person name="De Luna E."/>
            <person name="Martienssen R.A."/>
            <person name="Minamino N."/>
            <person name="Mizutani M."/>
            <person name="Mizutani M."/>
            <person name="Mochizuki N."/>
            <person name="Monte I."/>
            <person name="Mosher R."/>
            <person name="Nagasaki H."/>
            <person name="Nakagami H."/>
            <person name="Naramoto S."/>
            <person name="Nishitani K."/>
            <person name="Ohtani M."/>
            <person name="Okamoto T."/>
            <person name="Okumura M."/>
            <person name="Phillips J."/>
            <person name="Pollak B."/>
            <person name="Reinders A."/>
            <person name="Rovekamp M."/>
            <person name="Sano R."/>
            <person name="Sawa S."/>
            <person name="Schmid M.W."/>
            <person name="Shirakawa M."/>
            <person name="Solano R."/>
            <person name="Spunde A."/>
            <person name="Suetsugu N."/>
            <person name="Sugano S."/>
            <person name="Sugiyama A."/>
            <person name="Sun R."/>
            <person name="Suzuki Y."/>
            <person name="Takenaka M."/>
            <person name="Takezawa D."/>
            <person name="Tomogane H."/>
            <person name="Tsuzuki M."/>
            <person name="Ueda T."/>
            <person name="Umeda M."/>
            <person name="Ward J.M."/>
            <person name="Watanabe Y."/>
            <person name="Yazaki K."/>
            <person name="Yokoyama R."/>
            <person name="Yoshitake Y."/>
            <person name="Yotsui I."/>
            <person name="Zachgo S."/>
            <person name="Schmutz J."/>
        </authorList>
    </citation>
    <scope>NUCLEOTIDE SEQUENCE [LARGE SCALE GENOMIC DNA]</scope>
    <source>
        <strain evidence="2">Tak-1</strain>
    </source>
</reference>
<protein>
    <submittedName>
        <fullName evidence="1">Uncharacterized protein</fullName>
    </submittedName>
</protein>
<sequence length="92" mass="10561">MSSRSDLLLHVMAHVRDLLPDKAPRPRSFHILLLRTTVTRPERDEPTSVAAHLCTDELSSPSAVHRLHLSYNCMALRSVCERGDEDEEKWKE</sequence>
<evidence type="ECO:0000313" key="2">
    <source>
        <dbReference type="Proteomes" id="UP000244005"/>
    </source>
</evidence>